<dbReference type="Proteomes" id="UP000298663">
    <property type="component" value="Unassembled WGS sequence"/>
</dbReference>
<dbReference type="AlphaFoldDB" id="A0A4U5M1I5"/>
<evidence type="ECO:0000313" key="2">
    <source>
        <dbReference type="Proteomes" id="UP000298663"/>
    </source>
</evidence>
<gene>
    <name evidence="1" type="ORF">L596_026480</name>
</gene>
<proteinExistence type="predicted"/>
<dbReference type="EMBL" id="AZBU02000010">
    <property type="protein sequence ID" value="TKR62544.1"/>
    <property type="molecule type" value="Genomic_DNA"/>
</dbReference>
<keyword evidence="2" id="KW-1185">Reference proteome</keyword>
<name>A0A4U5M1I5_STECR</name>
<accession>A0A4U5M1I5</accession>
<comment type="caution">
    <text evidence="1">The sequence shown here is derived from an EMBL/GenBank/DDBJ whole genome shotgun (WGS) entry which is preliminary data.</text>
</comment>
<sequence>MKEPGADQYSFFDRICGDDEADVLHHVLAIFHLQECFSRDFEDLPVCGDALISGLRQFDSFEFHSIPICLGEDGNTGCSVNKAAIGRSVDADFKCWQEIDRLGSPLRSVSTVSATSPVASRFSTQRVYRLLAVGIGDRVDQA</sequence>
<organism evidence="1 2">
    <name type="scientific">Steinernema carpocapsae</name>
    <name type="common">Entomopathogenic nematode</name>
    <dbReference type="NCBI Taxonomy" id="34508"/>
    <lineage>
        <taxon>Eukaryota</taxon>
        <taxon>Metazoa</taxon>
        <taxon>Ecdysozoa</taxon>
        <taxon>Nematoda</taxon>
        <taxon>Chromadorea</taxon>
        <taxon>Rhabditida</taxon>
        <taxon>Tylenchina</taxon>
        <taxon>Panagrolaimomorpha</taxon>
        <taxon>Strongyloidoidea</taxon>
        <taxon>Steinernematidae</taxon>
        <taxon>Steinernema</taxon>
    </lineage>
</organism>
<reference evidence="1 2" key="2">
    <citation type="journal article" date="2019" name="G3 (Bethesda)">
        <title>Hybrid Assembly of the Genome of the Entomopathogenic Nematode Steinernema carpocapsae Identifies the X-Chromosome.</title>
        <authorList>
            <person name="Serra L."/>
            <person name="Macchietto M."/>
            <person name="Macias-Munoz A."/>
            <person name="McGill C.J."/>
            <person name="Rodriguez I.M."/>
            <person name="Rodriguez B."/>
            <person name="Murad R."/>
            <person name="Mortazavi A."/>
        </authorList>
    </citation>
    <scope>NUCLEOTIDE SEQUENCE [LARGE SCALE GENOMIC DNA]</scope>
    <source>
        <strain evidence="1 2">ALL</strain>
    </source>
</reference>
<protein>
    <submittedName>
        <fullName evidence="1">Uncharacterized protein</fullName>
    </submittedName>
</protein>
<reference evidence="1 2" key="1">
    <citation type="journal article" date="2015" name="Genome Biol.">
        <title>Comparative genomics of Steinernema reveals deeply conserved gene regulatory networks.</title>
        <authorList>
            <person name="Dillman A.R."/>
            <person name="Macchietto M."/>
            <person name="Porter C.F."/>
            <person name="Rogers A."/>
            <person name="Williams B."/>
            <person name="Antoshechkin I."/>
            <person name="Lee M.M."/>
            <person name="Goodwin Z."/>
            <person name="Lu X."/>
            <person name="Lewis E.E."/>
            <person name="Goodrich-Blair H."/>
            <person name="Stock S.P."/>
            <person name="Adams B.J."/>
            <person name="Sternberg P.W."/>
            <person name="Mortazavi A."/>
        </authorList>
    </citation>
    <scope>NUCLEOTIDE SEQUENCE [LARGE SCALE GENOMIC DNA]</scope>
    <source>
        <strain evidence="1 2">ALL</strain>
    </source>
</reference>
<evidence type="ECO:0000313" key="1">
    <source>
        <dbReference type="EMBL" id="TKR62544.1"/>
    </source>
</evidence>